<reference evidence="1 2" key="1">
    <citation type="journal article" date="2018" name="PLoS Genet.">
        <title>Population sequencing reveals clonal diversity and ancestral inbreeding in the grapevine cultivar Chardonnay.</title>
        <authorList>
            <person name="Roach M.J."/>
            <person name="Johnson D.L."/>
            <person name="Bohlmann J."/>
            <person name="van Vuuren H.J."/>
            <person name="Jones S.J."/>
            <person name="Pretorius I.S."/>
            <person name="Schmidt S.A."/>
            <person name="Borneman A.R."/>
        </authorList>
    </citation>
    <scope>NUCLEOTIDE SEQUENCE [LARGE SCALE GENOMIC DNA]</scope>
    <source>
        <strain evidence="2">cv. Chardonnay</strain>
        <tissue evidence="1">Leaf</tissue>
    </source>
</reference>
<name>A0A438EQV6_VITVI</name>
<keyword evidence="1" id="KW-0687">Ribonucleoprotein</keyword>
<dbReference type="GO" id="GO:1990904">
    <property type="term" value="C:ribonucleoprotein complex"/>
    <property type="evidence" value="ECO:0007669"/>
    <property type="project" value="UniProtKB-KW"/>
</dbReference>
<organism evidence="1 2">
    <name type="scientific">Vitis vinifera</name>
    <name type="common">Grape</name>
    <dbReference type="NCBI Taxonomy" id="29760"/>
    <lineage>
        <taxon>Eukaryota</taxon>
        <taxon>Viridiplantae</taxon>
        <taxon>Streptophyta</taxon>
        <taxon>Embryophyta</taxon>
        <taxon>Tracheophyta</taxon>
        <taxon>Spermatophyta</taxon>
        <taxon>Magnoliopsida</taxon>
        <taxon>eudicotyledons</taxon>
        <taxon>Gunneridae</taxon>
        <taxon>Pentapetalae</taxon>
        <taxon>rosids</taxon>
        <taxon>Vitales</taxon>
        <taxon>Vitaceae</taxon>
        <taxon>Viteae</taxon>
        <taxon>Vitis</taxon>
    </lineage>
</organism>
<evidence type="ECO:0000313" key="2">
    <source>
        <dbReference type="Proteomes" id="UP000288805"/>
    </source>
</evidence>
<dbReference type="Proteomes" id="UP000288805">
    <property type="component" value="Unassembled WGS sequence"/>
</dbReference>
<gene>
    <name evidence="1" type="primary">SMD1A_0</name>
    <name evidence="1" type="ORF">CK203_096883</name>
</gene>
<proteinExistence type="predicted"/>
<accession>A0A438EQV6</accession>
<dbReference type="InterPro" id="IPR010920">
    <property type="entry name" value="LSM_dom_sf"/>
</dbReference>
<comment type="caution">
    <text evidence="1">The sequence shown here is derived from an EMBL/GenBank/DDBJ whole genome shotgun (WGS) entry which is preliminary data.</text>
</comment>
<evidence type="ECO:0000313" key="1">
    <source>
        <dbReference type="EMBL" id="RVW50136.1"/>
    </source>
</evidence>
<dbReference type="Gene3D" id="2.30.30.100">
    <property type="match status" value="1"/>
</dbReference>
<sequence>MKLVSLMRNFRFLMKLNNETVSIELKNGTVVHGTITGLSLPFNFQHFLCLSLGFCSNPLVSQFRLSSVIMRNPELMLLKFYSFKCDELLLLGCGF</sequence>
<dbReference type="SUPFAM" id="SSF50182">
    <property type="entry name" value="Sm-like ribonucleoproteins"/>
    <property type="match status" value="1"/>
</dbReference>
<protein>
    <submittedName>
        <fullName evidence="1">Small nuclear ribonucleoprotein SmD1a</fullName>
    </submittedName>
</protein>
<dbReference type="AlphaFoldDB" id="A0A438EQV6"/>
<dbReference type="EMBL" id="QGNW01001209">
    <property type="protein sequence ID" value="RVW50136.1"/>
    <property type="molecule type" value="Genomic_DNA"/>
</dbReference>